<evidence type="ECO:0000256" key="3">
    <source>
        <dbReference type="ARBA" id="ARBA00020631"/>
    </source>
</evidence>
<evidence type="ECO:0000256" key="1">
    <source>
        <dbReference type="ARBA" id="ARBA00004123"/>
    </source>
</evidence>
<evidence type="ECO:0000256" key="2">
    <source>
        <dbReference type="ARBA" id="ARBA00009994"/>
    </source>
</evidence>
<dbReference type="OrthoDB" id="10253553at2759"/>
<dbReference type="GO" id="GO:0070847">
    <property type="term" value="C:core mediator complex"/>
    <property type="evidence" value="ECO:0007669"/>
    <property type="project" value="TreeGrafter"/>
</dbReference>
<dbReference type="GO" id="GO:0003712">
    <property type="term" value="F:transcription coregulator activity"/>
    <property type="evidence" value="ECO:0007669"/>
    <property type="project" value="InterPro"/>
</dbReference>
<proteinExistence type="inferred from homology"/>
<dbReference type="InterPro" id="IPR037212">
    <property type="entry name" value="Med7/Med21-like"/>
</dbReference>
<keyword evidence="6 8" id="KW-0804">Transcription</keyword>
<feature type="compositionally biased region" description="Gly residues" evidence="10">
    <location>
        <begin position="255"/>
        <end position="267"/>
    </location>
</feature>
<gene>
    <name evidence="11" type="ORF">Amon01_000116200</name>
</gene>
<feature type="compositionally biased region" description="Low complexity" evidence="10">
    <location>
        <begin position="244"/>
        <end position="254"/>
    </location>
</feature>
<keyword evidence="5 8" id="KW-0010">Activator</keyword>
<evidence type="ECO:0000256" key="4">
    <source>
        <dbReference type="ARBA" id="ARBA00023015"/>
    </source>
</evidence>
<reference evidence="11" key="1">
    <citation type="submission" date="2023-04" db="EMBL/GenBank/DDBJ databases">
        <title>Ambrosiozyma monospora NBRC 1965.</title>
        <authorList>
            <person name="Ichikawa N."/>
            <person name="Sato H."/>
            <person name="Tonouchi N."/>
        </authorList>
    </citation>
    <scope>NUCLEOTIDE SEQUENCE</scope>
    <source>
        <strain evidence="11">NBRC 1965</strain>
    </source>
</reference>
<evidence type="ECO:0000256" key="5">
    <source>
        <dbReference type="ARBA" id="ARBA00023159"/>
    </source>
</evidence>
<evidence type="ECO:0000313" key="11">
    <source>
        <dbReference type="EMBL" id="GMG20340.1"/>
    </source>
</evidence>
<evidence type="ECO:0000256" key="8">
    <source>
        <dbReference type="RuleBase" id="RU364060"/>
    </source>
</evidence>
<dbReference type="Proteomes" id="UP001165063">
    <property type="component" value="Unassembled WGS sequence"/>
</dbReference>
<dbReference type="GO" id="GO:0006357">
    <property type="term" value="P:regulation of transcription by RNA polymerase II"/>
    <property type="evidence" value="ECO:0007669"/>
    <property type="project" value="InterPro"/>
</dbReference>
<keyword evidence="9" id="KW-0175">Coiled coil</keyword>
<keyword evidence="4 8" id="KW-0805">Transcription regulation</keyword>
<dbReference type="Gene3D" id="6.10.140.200">
    <property type="match status" value="1"/>
</dbReference>
<comment type="caution">
    <text evidence="11">The sequence shown here is derived from an EMBL/GenBank/DDBJ whole genome shotgun (WGS) entry which is preliminary data.</text>
</comment>
<sequence>MADQPPEDLISSLYPPPPPYVKFFTNENVAKVKQLQKEGKTNDDISELKNLRFLVPPKPPARVNYRSFGDIWNFEDKFISLKDSGIQQLYDNIPTTGRAKGETVPAAGADVVGETVTDGTAALKDNKEDEDDKEEEEEIFTQERIDELKKMTKSLLLNFLELIGLISKNPKYVFEKIEQIRIILINLHHLLNSYRLHQSRESLILKYEEKIADTLATIDNIEKTCDAVEKKIKMSTVPDDMQLNTNTATTNTSAGGVGGDNQGGAGGSVDHNMDMDVMESTSMDDKVIEELKKEAVKNLTESLTNQRVV</sequence>
<comment type="subcellular location">
    <subcellularLocation>
        <location evidence="1 8">Nucleus</location>
    </subcellularLocation>
</comment>
<dbReference type="SUPFAM" id="SSF140718">
    <property type="entry name" value="Mediator hinge subcomplex-like"/>
    <property type="match status" value="1"/>
</dbReference>
<keyword evidence="12" id="KW-1185">Reference proteome</keyword>
<comment type="similarity">
    <text evidence="2 8">Belongs to the Mediator complex subunit 7 family.</text>
</comment>
<evidence type="ECO:0000256" key="6">
    <source>
        <dbReference type="ARBA" id="ARBA00023163"/>
    </source>
</evidence>
<comment type="subunit">
    <text evidence="8">Component of the Mediator complex.</text>
</comment>
<evidence type="ECO:0000256" key="10">
    <source>
        <dbReference type="SAM" id="MobiDB-lite"/>
    </source>
</evidence>
<keyword evidence="7 8" id="KW-0539">Nucleus</keyword>
<dbReference type="Pfam" id="PF05983">
    <property type="entry name" value="Med7"/>
    <property type="match status" value="1"/>
</dbReference>
<dbReference type="InterPro" id="IPR044888">
    <property type="entry name" value="Mediatior_Med7_sf"/>
</dbReference>
<dbReference type="PANTHER" id="PTHR21428">
    <property type="entry name" value="MEDIATOR OF RNA POLYMERASE II TRANSCRIPTION SUBUNIT 7"/>
    <property type="match status" value="1"/>
</dbReference>
<dbReference type="PANTHER" id="PTHR21428:SF11">
    <property type="entry name" value="MEDIATOR OF RNA POLYMERASE II TRANSCRIPTION SUBUNIT 7"/>
    <property type="match status" value="1"/>
</dbReference>
<feature type="region of interest" description="Disordered" evidence="10">
    <location>
        <begin position="118"/>
        <end position="137"/>
    </location>
</feature>
<dbReference type="GO" id="GO:0016592">
    <property type="term" value="C:mediator complex"/>
    <property type="evidence" value="ECO:0007669"/>
    <property type="project" value="InterPro"/>
</dbReference>
<dbReference type="AlphaFoldDB" id="A0A9W7DCX5"/>
<accession>A0A9W7DCX5</accession>
<feature type="coiled-coil region" evidence="9">
    <location>
        <begin position="204"/>
        <end position="231"/>
    </location>
</feature>
<evidence type="ECO:0000256" key="9">
    <source>
        <dbReference type="SAM" id="Coils"/>
    </source>
</evidence>
<dbReference type="EMBL" id="BSXU01000346">
    <property type="protein sequence ID" value="GMG20340.1"/>
    <property type="molecule type" value="Genomic_DNA"/>
</dbReference>
<organism evidence="11 12">
    <name type="scientific">Ambrosiozyma monospora</name>
    <name type="common">Yeast</name>
    <name type="synonym">Endomycopsis monosporus</name>
    <dbReference type="NCBI Taxonomy" id="43982"/>
    <lineage>
        <taxon>Eukaryota</taxon>
        <taxon>Fungi</taxon>
        <taxon>Dikarya</taxon>
        <taxon>Ascomycota</taxon>
        <taxon>Saccharomycotina</taxon>
        <taxon>Pichiomycetes</taxon>
        <taxon>Pichiales</taxon>
        <taxon>Pichiaceae</taxon>
        <taxon>Ambrosiozyma</taxon>
    </lineage>
</organism>
<feature type="region of interest" description="Disordered" evidence="10">
    <location>
        <begin position="242"/>
        <end position="267"/>
    </location>
</feature>
<evidence type="ECO:0000313" key="12">
    <source>
        <dbReference type="Proteomes" id="UP001165063"/>
    </source>
</evidence>
<name>A0A9W7DCX5_AMBMO</name>
<protein>
    <recommendedName>
        <fullName evidence="3 8">Mediator of RNA polymerase II transcription subunit 7</fullName>
    </recommendedName>
</protein>
<dbReference type="Gene3D" id="6.10.140.1520">
    <property type="match status" value="1"/>
</dbReference>
<feature type="compositionally biased region" description="Acidic residues" evidence="10">
    <location>
        <begin position="128"/>
        <end position="137"/>
    </location>
</feature>
<comment type="function">
    <text evidence="8">Component of the Mediator complex, a coactivator involved in the regulated transcription of nearly all RNA polymerase II-dependent genes. Mediator functions as a bridge to convey information from gene-specific regulatory proteins to the basal RNA polymerase II transcription machinery.</text>
</comment>
<dbReference type="InterPro" id="IPR009244">
    <property type="entry name" value="Mediatior_Med7"/>
</dbReference>
<evidence type="ECO:0000256" key="7">
    <source>
        <dbReference type="ARBA" id="ARBA00023242"/>
    </source>
</evidence>